<dbReference type="InParanoid" id="A0A1Y2PDV9"/>
<dbReference type="Proteomes" id="UP000194221">
    <property type="component" value="Unassembled WGS sequence"/>
</dbReference>
<organism evidence="7 8">
    <name type="scientific">Tenacibaculum holothuriorum</name>
    <dbReference type="NCBI Taxonomy" id="1635173"/>
    <lineage>
        <taxon>Bacteria</taxon>
        <taxon>Pseudomonadati</taxon>
        <taxon>Bacteroidota</taxon>
        <taxon>Flavobacteriia</taxon>
        <taxon>Flavobacteriales</taxon>
        <taxon>Flavobacteriaceae</taxon>
        <taxon>Tenacibaculum</taxon>
    </lineage>
</organism>
<reference evidence="7 8" key="1">
    <citation type="submission" date="2015-03" db="EMBL/GenBank/DDBJ databases">
        <title>Genome sequence of Tenacibaculum sp. S2-2, isolated from intestinal microbiota of sea cucumber, Apostichopus japonicas.</title>
        <authorList>
            <person name="Shao Z."/>
            <person name="Wang L."/>
            <person name="Li X."/>
        </authorList>
    </citation>
    <scope>NUCLEOTIDE SEQUENCE [LARGE SCALE GENOMIC DNA]</scope>
    <source>
        <strain evidence="7 8">S2-2</strain>
    </source>
</reference>
<evidence type="ECO:0000313" key="7">
    <source>
        <dbReference type="EMBL" id="OSY88625.1"/>
    </source>
</evidence>
<comment type="caution">
    <text evidence="7">The sequence shown here is derived from an EMBL/GenBank/DDBJ whole genome shotgun (WGS) entry which is preliminary data.</text>
</comment>
<feature type="compositionally biased region" description="Basic and acidic residues" evidence="4">
    <location>
        <begin position="781"/>
        <end position="793"/>
    </location>
</feature>
<evidence type="ECO:0000256" key="2">
    <source>
        <dbReference type="ARBA" id="ARBA00023136"/>
    </source>
</evidence>
<dbReference type="PANTHER" id="PTHR40980:SF4">
    <property type="entry name" value="TONB-DEPENDENT RECEPTOR-LIKE BETA-BARREL DOMAIN-CONTAINING PROTEIN"/>
    <property type="match status" value="1"/>
</dbReference>
<name>A0A1Y2PDV9_9FLAO</name>
<evidence type="ECO:0000256" key="1">
    <source>
        <dbReference type="ARBA" id="ARBA00004442"/>
    </source>
</evidence>
<gene>
    <name evidence="7" type="ORF">WH52_02795</name>
</gene>
<comment type="subcellular location">
    <subcellularLocation>
        <location evidence="1">Cell outer membrane</location>
    </subcellularLocation>
</comment>
<keyword evidence="8" id="KW-1185">Reference proteome</keyword>
<dbReference type="Pfam" id="PF07715">
    <property type="entry name" value="Plug"/>
    <property type="match status" value="1"/>
</dbReference>
<dbReference type="STRING" id="1635173.WH52_02795"/>
<keyword evidence="3" id="KW-0998">Cell outer membrane</keyword>
<dbReference type="SUPFAM" id="SSF56935">
    <property type="entry name" value="Porins"/>
    <property type="match status" value="1"/>
</dbReference>
<dbReference type="PANTHER" id="PTHR40980">
    <property type="entry name" value="PLUG DOMAIN-CONTAINING PROTEIN"/>
    <property type="match status" value="1"/>
</dbReference>
<evidence type="ECO:0000256" key="3">
    <source>
        <dbReference type="ARBA" id="ARBA00023237"/>
    </source>
</evidence>
<dbReference type="Gene3D" id="2.60.40.1120">
    <property type="entry name" value="Carboxypeptidase-like, regulatory domain"/>
    <property type="match status" value="1"/>
</dbReference>
<accession>A0A1Y2PDV9</accession>
<evidence type="ECO:0000256" key="4">
    <source>
        <dbReference type="SAM" id="MobiDB-lite"/>
    </source>
</evidence>
<evidence type="ECO:0000313" key="8">
    <source>
        <dbReference type="Proteomes" id="UP000194221"/>
    </source>
</evidence>
<dbReference type="Pfam" id="PF13715">
    <property type="entry name" value="CarbopepD_reg_2"/>
    <property type="match status" value="1"/>
</dbReference>
<dbReference type="Gene3D" id="2.170.130.10">
    <property type="entry name" value="TonB-dependent receptor, plug domain"/>
    <property type="match status" value="1"/>
</dbReference>
<protein>
    <submittedName>
        <fullName evidence="7">TonB-dependent receptor</fullName>
    </submittedName>
</protein>
<evidence type="ECO:0000259" key="6">
    <source>
        <dbReference type="Pfam" id="PF14905"/>
    </source>
</evidence>
<feature type="domain" description="TonB-dependent receptor plug" evidence="5">
    <location>
        <begin position="136"/>
        <end position="213"/>
    </location>
</feature>
<dbReference type="InterPro" id="IPR041700">
    <property type="entry name" value="OMP_b-brl_3"/>
</dbReference>
<dbReference type="OrthoDB" id="8764943at2"/>
<dbReference type="Pfam" id="PF14905">
    <property type="entry name" value="OMP_b-brl_3"/>
    <property type="match status" value="1"/>
</dbReference>
<dbReference type="InterPro" id="IPR012910">
    <property type="entry name" value="Plug_dom"/>
</dbReference>
<feature type="region of interest" description="Disordered" evidence="4">
    <location>
        <begin position="774"/>
        <end position="793"/>
    </location>
</feature>
<dbReference type="SUPFAM" id="SSF49464">
    <property type="entry name" value="Carboxypeptidase regulatory domain-like"/>
    <property type="match status" value="1"/>
</dbReference>
<sequence>MKSLITTTLLIVFSIATCFSQHSIKGKITDQNQEPIPFANIILKTKDSKTTPKGAVSNENGEYIFENIKSGTYQLETSVLGFQTKKTKEFKLNNNQTFNFVLKEESQTLNEVVIKAKRPVIRQTAEKLIVDLTKSDLPTASLQDVMRRVPGVLVTNDRISVAGKADVRILINGKTTEYMDINTLLRDLPSDDIAKVEVVEQPGAEYDASGSGAIINIILKKNVRLGTHGSVTGWIGEDEGFEFGTRASIASYKNKLNWQTSFGYSQPTWRDDLFLVRTVNVNNTTETYDQTTRSPFDPTNIYGSASIDYFINDKNSFGVNGRWRKRLSDRVSSSTNIITSSTENNSILTETSTDLDRVTFNINPYYEYKSETEKLLVDYNYINFKNNTTTNIIDIRSTLLTPNDNLRYFQNGKFTINTFKADYSKNLSDDLKISFGSKYSMVKTDNDLQAFTNSTGNYVKDINGSSRFFIDESIFAIYSKVNTTFGDWSLSGGLRYEDSHTKGTSNFIKNNAPTTETKERPISKLFPSLAISKKISENLGANIAYSYRIQRPSYGSLNAFQTFLDRFSGEEGNPNLKPSFTNNYQFNLTYDGQPFFTVGYSQTKDAIFDQIKQTGNQIRQKAVNVEDFTNWNFRLFAPLSFIKKLDGYTGFIVTNPSYTSKAHGINLSKWNLYWFIQANYQLPWEIDFQLSANYGTGALEGQIEVDWIADLDFSFSKKFMNDRLKTSLGISKVLNRGFNGTIDYGNGNAVVESNGSRQNIQFRVTYSFGSKFGKKKSRRNASKEEEDRINDNN</sequence>
<keyword evidence="7" id="KW-0675">Receptor</keyword>
<keyword evidence="2" id="KW-0472">Membrane</keyword>
<proteinExistence type="predicted"/>
<evidence type="ECO:0000259" key="5">
    <source>
        <dbReference type="Pfam" id="PF07715"/>
    </source>
</evidence>
<dbReference type="EMBL" id="LAPZ01000002">
    <property type="protein sequence ID" value="OSY88625.1"/>
    <property type="molecule type" value="Genomic_DNA"/>
</dbReference>
<dbReference type="InterPro" id="IPR036942">
    <property type="entry name" value="Beta-barrel_TonB_sf"/>
</dbReference>
<dbReference type="InterPro" id="IPR008969">
    <property type="entry name" value="CarboxyPept-like_regulatory"/>
</dbReference>
<dbReference type="Gene3D" id="2.40.170.20">
    <property type="entry name" value="TonB-dependent receptor, beta-barrel domain"/>
    <property type="match status" value="1"/>
</dbReference>
<dbReference type="AlphaFoldDB" id="A0A1Y2PDV9"/>
<dbReference type="RefSeq" id="WP_086029427.1">
    <property type="nucleotide sequence ID" value="NZ_LAPZ01000002.1"/>
</dbReference>
<dbReference type="GO" id="GO:0009279">
    <property type="term" value="C:cell outer membrane"/>
    <property type="evidence" value="ECO:0007669"/>
    <property type="project" value="UniProtKB-SubCell"/>
</dbReference>
<feature type="domain" description="Outer membrane protein beta-barrel" evidence="6">
    <location>
        <begin position="369"/>
        <end position="766"/>
    </location>
</feature>
<dbReference type="InterPro" id="IPR037066">
    <property type="entry name" value="Plug_dom_sf"/>
</dbReference>